<protein>
    <recommendedName>
        <fullName evidence="2">non-specific serine/threonine protein kinase</fullName>
        <ecNumber evidence="2">2.7.11.1</ecNumber>
    </recommendedName>
</protein>
<dbReference type="PROSITE" id="PS00108">
    <property type="entry name" value="PROTEIN_KINASE_ST"/>
    <property type="match status" value="1"/>
</dbReference>
<keyword evidence="8" id="KW-0812">Transmembrane</keyword>
<evidence type="ECO:0000256" key="7">
    <source>
        <dbReference type="PROSITE-ProRule" id="PRU10141"/>
    </source>
</evidence>
<dbReference type="GO" id="GO:0005524">
    <property type="term" value="F:ATP binding"/>
    <property type="evidence" value="ECO:0007669"/>
    <property type="project" value="UniProtKB-UniRule"/>
</dbReference>
<sequence>MSEATPGLESTESQLALDALTEAMEQFVSDWESAEEPPELRAYLSQTQPAPVFLLSELIKIDLEYRWQRFNFPKRLQEYLEEFPELQTASLPFDLLYEEYHLRRQNGFDVDPDEYLGYLPTGSPQLQQLFDLDHAYQTTSLFHKTRPQTWHQFQPGQTVDDFDLLTLLGQGAFARVFQARQNSMQRLVALKISEDSSDEPQTLAQFDHENIVRVFDQRILPDEKLRLLYMQYLPGGTLQSVIELIRKTAPAERSGSLLVSALNQSLELRGESRPTESVTYQTLNSLTWPETICWIGIRLAKALDYAHQKGVLHRDIKPANVLLTAEGVPKLADFNISFSSHVTGTTPAAYFGGSLAYMSPEQLEAYDPTHTRLPESLDERSDLFSLGLMLAELLTGKRPFDNPAMTDSWSSLLSQMIEQRKAGQSLQAAPQHLPPDCPEHLITVLQKCLAPDPAERWSSGQELASQLELCLNPRAQQILFPSSKSWFTRCTGCEVLIVILIVAIPNILAGLFNFFHNQKHIIEQLKNSQDAFWNIQTAINLIAYPTGLGLMGWLTWTLVRERPPKGAPAQPAVPPDTMLQKRCLRLGHYAALICTTLWIIAGIAYPVSMHYAIGSLPVSAYLHFLGSLLLCGLIAASYPFFGVTYFSLHTIYPQLIERADFSQQSPEPLERLKKLSWVYLILAFLVPMLSIAALAILNLDDKLAIVLITVAGTLGAVSIFRVFQSLQADLDALITLYSRNQRGPQSASLSGIN</sequence>
<dbReference type="Proteomes" id="UP000320421">
    <property type="component" value="Chromosome"/>
</dbReference>
<feature type="transmembrane region" description="Helical" evidence="8">
    <location>
        <begin position="620"/>
        <end position="648"/>
    </location>
</feature>
<proteinExistence type="inferred from homology"/>
<dbReference type="PROSITE" id="PS00107">
    <property type="entry name" value="PROTEIN_KINASE_ATP"/>
    <property type="match status" value="1"/>
</dbReference>
<evidence type="ECO:0000256" key="3">
    <source>
        <dbReference type="ARBA" id="ARBA00022679"/>
    </source>
</evidence>
<gene>
    <name evidence="10" type="primary">pknB_11</name>
    <name evidence="10" type="ORF">HG66A1_34360</name>
</gene>
<reference evidence="10 11" key="1">
    <citation type="submission" date="2019-02" db="EMBL/GenBank/DDBJ databases">
        <title>Deep-cultivation of Planctomycetes and their phenomic and genomic characterization uncovers novel biology.</title>
        <authorList>
            <person name="Wiegand S."/>
            <person name="Jogler M."/>
            <person name="Boedeker C."/>
            <person name="Pinto D."/>
            <person name="Vollmers J."/>
            <person name="Rivas-Marin E."/>
            <person name="Kohn T."/>
            <person name="Peeters S.H."/>
            <person name="Heuer A."/>
            <person name="Rast P."/>
            <person name="Oberbeckmann S."/>
            <person name="Bunk B."/>
            <person name="Jeske O."/>
            <person name="Meyerdierks A."/>
            <person name="Storesund J.E."/>
            <person name="Kallscheuer N."/>
            <person name="Luecker S."/>
            <person name="Lage O.M."/>
            <person name="Pohl T."/>
            <person name="Merkel B.J."/>
            <person name="Hornburger P."/>
            <person name="Mueller R.-W."/>
            <person name="Bruemmer F."/>
            <person name="Labrenz M."/>
            <person name="Spormann A.M."/>
            <person name="Op den Camp H."/>
            <person name="Overmann J."/>
            <person name="Amann R."/>
            <person name="Jetten M.S.M."/>
            <person name="Mascher T."/>
            <person name="Medema M.H."/>
            <person name="Devos D.P."/>
            <person name="Kaster A.-K."/>
            <person name="Ovreas L."/>
            <person name="Rohde M."/>
            <person name="Galperin M.Y."/>
            <person name="Jogler C."/>
        </authorList>
    </citation>
    <scope>NUCLEOTIDE SEQUENCE [LARGE SCALE GENOMIC DNA]</scope>
    <source>
        <strain evidence="10 11">HG66A1</strain>
    </source>
</reference>
<keyword evidence="8" id="KW-1133">Transmembrane helix</keyword>
<name>A0A517PQI0_9PLAN</name>
<keyword evidence="8" id="KW-0472">Membrane</keyword>
<dbReference type="RefSeq" id="WP_145186249.1">
    <property type="nucleotide sequence ID" value="NZ_CP036266.1"/>
</dbReference>
<dbReference type="InterPro" id="IPR011009">
    <property type="entry name" value="Kinase-like_dom_sf"/>
</dbReference>
<feature type="binding site" evidence="7">
    <location>
        <position position="191"/>
    </location>
    <ligand>
        <name>ATP</name>
        <dbReference type="ChEBI" id="CHEBI:30616"/>
    </ligand>
</feature>
<dbReference type="PANTHER" id="PTHR43671:SF13">
    <property type="entry name" value="SERINE_THREONINE-PROTEIN KINASE NEK2"/>
    <property type="match status" value="1"/>
</dbReference>
<dbReference type="InterPro" id="IPR000719">
    <property type="entry name" value="Prot_kinase_dom"/>
</dbReference>
<dbReference type="SMART" id="SM00220">
    <property type="entry name" value="S_TKc"/>
    <property type="match status" value="1"/>
</dbReference>
<dbReference type="PANTHER" id="PTHR43671">
    <property type="entry name" value="SERINE/THREONINE-PROTEIN KINASE NEK"/>
    <property type="match status" value="1"/>
</dbReference>
<dbReference type="InterPro" id="IPR017441">
    <property type="entry name" value="Protein_kinase_ATP_BS"/>
</dbReference>
<evidence type="ECO:0000256" key="1">
    <source>
        <dbReference type="ARBA" id="ARBA00010886"/>
    </source>
</evidence>
<dbReference type="EMBL" id="CP036266">
    <property type="protein sequence ID" value="QDT21633.1"/>
    <property type="molecule type" value="Genomic_DNA"/>
</dbReference>
<feature type="transmembrane region" description="Helical" evidence="8">
    <location>
        <begin position="703"/>
        <end position="723"/>
    </location>
</feature>
<evidence type="ECO:0000256" key="2">
    <source>
        <dbReference type="ARBA" id="ARBA00012513"/>
    </source>
</evidence>
<dbReference type="PROSITE" id="PS50011">
    <property type="entry name" value="PROTEIN_KINASE_DOM"/>
    <property type="match status" value="1"/>
</dbReference>
<feature type="transmembrane region" description="Helical" evidence="8">
    <location>
        <begin position="495"/>
        <end position="515"/>
    </location>
</feature>
<evidence type="ECO:0000256" key="5">
    <source>
        <dbReference type="ARBA" id="ARBA00022777"/>
    </source>
</evidence>
<keyword evidence="4 7" id="KW-0547">Nucleotide-binding</keyword>
<dbReference type="Gene3D" id="1.10.510.10">
    <property type="entry name" value="Transferase(Phosphotransferase) domain 1"/>
    <property type="match status" value="2"/>
</dbReference>
<keyword evidence="3 10" id="KW-0808">Transferase</keyword>
<dbReference type="InterPro" id="IPR050660">
    <property type="entry name" value="NEK_Ser/Thr_kinase"/>
</dbReference>
<feature type="transmembrane region" description="Helical" evidence="8">
    <location>
        <begin position="586"/>
        <end position="608"/>
    </location>
</feature>
<dbReference type="InterPro" id="IPR008271">
    <property type="entry name" value="Ser/Thr_kinase_AS"/>
</dbReference>
<dbReference type="EC" id="2.7.11.1" evidence="2"/>
<keyword evidence="6 7" id="KW-0067">ATP-binding</keyword>
<dbReference type="GO" id="GO:0004674">
    <property type="term" value="F:protein serine/threonine kinase activity"/>
    <property type="evidence" value="ECO:0007669"/>
    <property type="project" value="UniProtKB-EC"/>
</dbReference>
<dbReference type="OrthoDB" id="6111975at2"/>
<dbReference type="SUPFAM" id="SSF56112">
    <property type="entry name" value="Protein kinase-like (PK-like)"/>
    <property type="match status" value="1"/>
</dbReference>
<accession>A0A517PQI0</accession>
<comment type="similarity">
    <text evidence="1">Belongs to the protein kinase superfamily. NEK Ser/Thr protein kinase family. NIMA subfamily.</text>
</comment>
<dbReference type="Pfam" id="PF00069">
    <property type="entry name" value="Pkinase"/>
    <property type="match status" value="1"/>
</dbReference>
<dbReference type="AlphaFoldDB" id="A0A517PQI0"/>
<evidence type="ECO:0000256" key="6">
    <source>
        <dbReference type="ARBA" id="ARBA00022840"/>
    </source>
</evidence>
<feature type="transmembrane region" description="Helical" evidence="8">
    <location>
        <begin position="677"/>
        <end position="697"/>
    </location>
</feature>
<evidence type="ECO:0000313" key="11">
    <source>
        <dbReference type="Proteomes" id="UP000320421"/>
    </source>
</evidence>
<keyword evidence="11" id="KW-1185">Reference proteome</keyword>
<evidence type="ECO:0000256" key="8">
    <source>
        <dbReference type="SAM" id="Phobius"/>
    </source>
</evidence>
<evidence type="ECO:0000313" key="10">
    <source>
        <dbReference type="EMBL" id="QDT21633.1"/>
    </source>
</evidence>
<organism evidence="10 11">
    <name type="scientific">Gimesia chilikensis</name>
    <dbReference type="NCBI Taxonomy" id="2605989"/>
    <lineage>
        <taxon>Bacteria</taxon>
        <taxon>Pseudomonadati</taxon>
        <taxon>Planctomycetota</taxon>
        <taxon>Planctomycetia</taxon>
        <taxon>Planctomycetales</taxon>
        <taxon>Planctomycetaceae</taxon>
        <taxon>Gimesia</taxon>
    </lineage>
</organism>
<evidence type="ECO:0000259" key="9">
    <source>
        <dbReference type="PROSITE" id="PS50011"/>
    </source>
</evidence>
<dbReference type="CDD" id="cd14014">
    <property type="entry name" value="STKc_PknB_like"/>
    <property type="match status" value="1"/>
</dbReference>
<evidence type="ECO:0000256" key="4">
    <source>
        <dbReference type="ARBA" id="ARBA00022741"/>
    </source>
</evidence>
<feature type="domain" description="Protein kinase" evidence="9">
    <location>
        <begin position="162"/>
        <end position="469"/>
    </location>
</feature>
<keyword evidence="5 10" id="KW-0418">Kinase</keyword>